<keyword evidence="2" id="KW-0560">Oxidoreductase</keyword>
<gene>
    <name evidence="8" type="ORF">PV08_03441</name>
</gene>
<dbReference type="Gene3D" id="3.40.50.720">
    <property type="entry name" value="NAD(P)-binding Rossmann-like Domain"/>
    <property type="match status" value="1"/>
</dbReference>
<dbReference type="GO" id="GO:0000166">
    <property type="term" value="F:nucleotide binding"/>
    <property type="evidence" value="ECO:0007669"/>
    <property type="project" value="InterPro"/>
</dbReference>
<evidence type="ECO:0000256" key="1">
    <source>
        <dbReference type="ARBA" id="ARBA00010928"/>
    </source>
</evidence>
<evidence type="ECO:0000313" key="9">
    <source>
        <dbReference type="Proteomes" id="UP000053328"/>
    </source>
</evidence>
<dbReference type="InterPro" id="IPR055170">
    <property type="entry name" value="GFO_IDH_MocA-like_dom"/>
</dbReference>
<evidence type="ECO:0000259" key="6">
    <source>
        <dbReference type="Pfam" id="PF01408"/>
    </source>
</evidence>
<accession>A0A0D2C6F2</accession>
<dbReference type="OrthoDB" id="2129491at2759"/>
<dbReference type="EC" id="1.1.1.179" evidence="3"/>
<comment type="catalytic activity">
    <reaction evidence="5">
        <text>D-xylose + NADP(+) = D-xylono-1,5-lactone + NADPH + H(+)</text>
        <dbReference type="Rhea" id="RHEA:22000"/>
        <dbReference type="ChEBI" id="CHEBI:15378"/>
        <dbReference type="ChEBI" id="CHEBI:15867"/>
        <dbReference type="ChEBI" id="CHEBI:53455"/>
        <dbReference type="ChEBI" id="CHEBI:57783"/>
        <dbReference type="ChEBI" id="CHEBI:58349"/>
        <dbReference type="EC" id="1.1.1.179"/>
    </reaction>
</comment>
<dbReference type="AlphaFoldDB" id="A0A0D2C6F2"/>
<dbReference type="GO" id="GO:0047837">
    <property type="term" value="F:D-xylose 1-dehydrogenase (NADP+) activity"/>
    <property type="evidence" value="ECO:0007669"/>
    <property type="project" value="UniProtKB-EC"/>
</dbReference>
<reference evidence="8 9" key="1">
    <citation type="submission" date="2015-01" db="EMBL/GenBank/DDBJ databases">
        <title>The Genome Sequence of Exophiala spinifera CBS89968.</title>
        <authorList>
            <consortium name="The Broad Institute Genomics Platform"/>
            <person name="Cuomo C."/>
            <person name="de Hoog S."/>
            <person name="Gorbushina A."/>
            <person name="Stielow B."/>
            <person name="Teixiera M."/>
            <person name="Abouelleil A."/>
            <person name="Chapman S.B."/>
            <person name="Priest M."/>
            <person name="Young S.K."/>
            <person name="Wortman J."/>
            <person name="Nusbaum C."/>
            <person name="Birren B."/>
        </authorList>
    </citation>
    <scope>NUCLEOTIDE SEQUENCE [LARGE SCALE GENOMIC DNA]</scope>
    <source>
        <strain evidence="8 9">CBS 89968</strain>
    </source>
</reference>
<proteinExistence type="inferred from homology"/>
<dbReference type="Proteomes" id="UP000053328">
    <property type="component" value="Unassembled WGS sequence"/>
</dbReference>
<evidence type="ECO:0000313" key="8">
    <source>
        <dbReference type="EMBL" id="KIW19149.1"/>
    </source>
</evidence>
<feature type="domain" description="GFO/IDH/MocA-like oxidoreductase" evidence="7">
    <location>
        <begin position="146"/>
        <end position="290"/>
    </location>
</feature>
<evidence type="ECO:0000259" key="7">
    <source>
        <dbReference type="Pfam" id="PF22725"/>
    </source>
</evidence>
<keyword evidence="9" id="KW-1185">Reference proteome</keyword>
<dbReference type="Pfam" id="PF22725">
    <property type="entry name" value="GFO_IDH_MocA_C3"/>
    <property type="match status" value="1"/>
</dbReference>
<comment type="similarity">
    <text evidence="1">Belongs to the Gfo/Idh/MocA family.</text>
</comment>
<organism evidence="8 9">
    <name type="scientific">Exophiala spinifera</name>
    <dbReference type="NCBI Taxonomy" id="91928"/>
    <lineage>
        <taxon>Eukaryota</taxon>
        <taxon>Fungi</taxon>
        <taxon>Dikarya</taxon>
        <taxon>Ascomycota</taxon>
        <taxon>Pezizomycotina</taxon>
        <taxon>Eurotiomycetes</taxon>
        <taxon>Chaetothyriomycetidae</taxon>
        <taxon>Chaetothyriales</taxon>
        <taxon>Herpotrichiellaceae</taxon>
        <taxon>Exophiala</taxon>
    </lineage>
</organism>
<dbReference type="HOGENOM" id="CLU_023194_7_2_1"/>
<sequence>MVYTVRWGILATGWIAEKFAGDLLKDPSTRNTRDVAHVVAAVASSSGKDRAERFCRDLGISEACAIYGSYRELVNDTNVDIVYVASPHSHHFQHTMLALEGGKHVVCEKPLTVNAAQAKILYKTARENNLFLLDAVWTRFFPLSIQIRESIQKGEIGEVLRVIADTSFGIHPDIALKETPRKLTYELAGGALLEIGIYSLTWVFQTLYHTLPRDQRKRPSSILSYMNKYEPTGVDQTTTLLISFPTSTPSNLPNSSSHGVAMTAFAVATDPDQKNSAGPAIRIQGTRGEIQVYGPAFQPTRYKVIPAKKGDLATTIRDVELPFPANGHGMFYEADEAARCIRDGKLESETMPWDESILVMEVMDEVRKQGELKYPDSIESDVVQHSNK</sequence>
<dbReference type="SUPFAM" id="SSF55347">
    <property type="entry name" value="Glyceraldehyde-3-phosphate dehydrogenase-like, C-terminal domain"/>
    <property type="match status" value="1"/>
</dbReference>
<evidence type="ECO:0000256" key="3">
    <source>
        <dbReference type="ARBA" id="ARBA00038984"/>
    </source>
</evidence>
<name>A0A0D2C6F2_9EURO</name>
<dbReference type="SUPFAM" id="SSF51735">
    <property type="entry name" value="NAD(P)-binding Rossmann-fold domains"/>
    <property type="match status" value="1"/>
</dbReference>
<dbReference type="Gene3D" id="3.30.360.10">
    <property type="entry name" value="Dihydrodipicolinate Reductase, domain 2"/>
    <property type="match status" value="1"/>
</dbReference>
<dbReference type="InterPro" id="IPR050984">
    <property type="entry name" value="Gfo/Idh/MocA_domain"/>
</dbReference>
<dbReference type="VEuPathDB" id="FungiDB:PV08_03441"/>
<dbReference type="EMBL" id="KN847493">
    <property type="protein sequence ID" value="KIW19149.1"/>
    <property type="molecule type" value="Genomic_DNA"/>
</dbReference>
<protein>
    <recommendedName>
        <fullName evidence="3">D-xylose 1-dehydrogenase (NADP(+), D-xylono-1,5-lactone-forming)</fullName>
        <ecNumber evidence="3">1.1.1.179</ecNumber>
    </recommendedName>
    <alternativeName>
        <fullName evidence="4">D-xylose-NADP dehydrogenase</fullName>
    </alternativeName>
</protein>
<evidence type="ECO:0000256" key="5">
    <source>
        <dbReference type="ARBA" id="ARBA00049233"/>
    </source>
</evidence>
<dbReference type="RefSeq" id="XP_016239365.1">
    <property type="nucleotide sequence ID" value="XM_016377795.1"/>
</dbReference>
<dbReference type="GeneID" id="27330524"/>
<dbReference type="STRING" id="91928.A0A0D2C6F2"/>
<dbReference type="Pfam" id="PF01408">
    <property type="entry name" value="GFO_IDH_MocA"/>
    <property type="match status" value="1"/>
</dbReference>
<dbReference type="PANTHER" id="PTHR22604">
    <property type="entry name" value="OXIDOREDUCTASES"/>
    <property type="match status" value="1"/>
</dbReference>
<dbReference type="InterPro" id="IPR000683">
    <property type="entry name" value="Gfo/Idh/MocA-like_OxRdtase_N"/>
</dbReference>
<dbReference type="InterPro" id="IPR036291">
    <property type="entry name" value="NAD(P)-bd_dom_sf"/>
</dbReference>
<dbReference type="PANTHER" id="PTHR22604:SF115">
    <property type="entry name" value="DIHYDRODIOL DEHYDROGENASE, PUTATIVE (AFU_ORTHOLOGUE AFUA_1G07520)-RELATED"/>
    <property type="match status" value="1"/>
</dbReference>
<evidence type="ECO:0000256" key="4">
    <source>
        <dbReference type="ARBA" id="ARBA00042988"/>
    </source>
</evidence>
<feature type="domain" description="Gfo/Idh/MocA-like oxidoreductase N-terminal" evidence="6">
    <location>
        <begin position="6"/>
        <end position="130"/>
    </location>
</feature>
<evidence type="ECO:0000256" key="2">
    <source>
        <dbReference type="ARBA" id="ARBA00023002"/>
    </source>
</evidence>